<sequence>MTLTLGFAGPASAFDFNWTPSTTPLNSGVQKVVQMSGGYTQQAAQDECFDKLFVPETKTYDPRGAWAACVQGRIGEALTVSQTGGLKVANDPAAPVSCTAKGVVRGSAVVWEPIPATCNQ</sequence>
<evidence type="ECO:0000313" key="2">
    <source>
        <dbReference type="Proteomes" id="UP000181992"/>
    </source>
</evidence>
<gene>
    <name evidence="1" type="ORF">AUJ77_03720</name>
</gene>
<dbReference type="EMBL" id="MNVN01000022">
    <property type="protein sequence ID" value="OIO30216.1"/>
    <property type="molecule type" value="Genomic_DNA"/>
</dbReference>
<name>A0A1J4V2M4_9BACT</name>
<proteinExistence type="predicted"/>
<evidence type="ECO:0000313" key="1">
    <source>
        <dbReference type="EMBL" id="OIO30216.1"/>
    </source>
</evidence>
<accession>A0A1J4V2M4</accession>
<reference evidence="1 2" key="1">
    <citation type="journal article" date="2016" name="Environ. Microbiol.">
        <title>Genomic resolution of a cold subsurface aquifer community provides metabolic insights for novel microbes adapted to high CO concentrations.</title>
        <authorList>
            <person name="Probst A.J."/>
            <person name="Castelle C.J."/>
            <person name="Singh A."/>
            <person name="Brown C.T."/>
            <person name="Anantharaman K."/>
            <person name="Sharon I."/>
            <person name="Hug L.A."/>
            <person name="Burstein D."/>
            <person name="Emerson J.B."/>
            <person name="Thomas B.C."/>
            <person name="Banfield J.F."/>
        </authorList>
    </citation>
    <scope>NUCLEOTIDE SEQUENCE [LARGE SCALE GENOMIC DNA]</scope>
    <source>
        <strain evidence="1">CG1_02_43_90</strain>
    </source>
</reference>
<dbReference type="Proteomes" id="UP000181992">
    <property type="component" value="Unassembled WGS sequence"/>
</dbReference>
<organism evidence="1 2">
    <name type="scientific">Candidatus Nomurabacteria bacterium CG1_02_43_90</name>
    <dbReference type="NCBI Taxonomy" id="1805281"/>
    <lineage>
        <taxon>Bacteria</taxon>
        <taxon>Candidatus Nomuraibacteriota</taxon>
    </lineage>
</organism>
<comment type="caution">
    <text evidence="1">The sequence shown here is derived from an EMBL/GenBank/DDBJ whole genome shotgun (WGS) entry which is preliminary data.</text>
</comment>
<dbReference type="AlphaFoldDB" id="A0A1J4V2M4"/>
<protein>
    <submittedName>
        <fullName evidence="1">Uncharacterized protein</fullName>
    </submittedName>
</protein>